<dbReference type="PANTHER" id="PTHR31793">
    <property type="entry name" value="4-HYDROXYBENZOYL-COA THIOESTERASE FAMILY MEMBER"/>
    <property type="match status" value="1"/>
</dbReference>
<evidence type="ECO:0000313" key="3">
    <source>
        <dbReference type="Proteomes" id="UP000595278"/>
    </source>
</evidence>
<evidence type="ECO:0000313" key="2">
    <source>
        <dbReference type="EMBL" id="QQP85482.1"/>
    </source>
</evidence>
<protein>
    <submittedName>
        <fullName evidence="2">Acyl-CoA thioesterase</fullName>
    </submittedName>
</protein>
<dbReference type="RefSeq" id="WP_201092134.1">
    <property type="nucleotide sequence ID" value="NZ_CP067393.1"/>
</dbReference>
<dbReference type="AlphaFoldDB" id="A0A974NFE9"/>
<dbReference type="PANTHER" id="PTHR31793:SF37">
    <property type="entry name" value="ACYL-COA THIOESTER HYDROLASE YBGC"/>
    <property type="match status" value="1"/>
</dbReference>
<dbReference type="EMBL" id="CP067393">
    <property type="protein sequence ID" value="QQP85482.1"/>
    <property type="molecule type" value="Genomic_DNA"/>
</dbReference>
<reference evidence="2 3" key="1">
    <citation type="submission" date="2021-01" db="EMBL/GenBank/DDBJ databases">
        <title>Entomomonas sp. F2A isolated from a house cricket (Acheta domesticus).</title>
        <authorList>
            <person name="Spergser J."/>
            <person name="Busse H.-J."/>
        </authorList>
    </citation>
    <scope>NUCLEOTIDE SEQUENCE [LARGE SCALE GENOMIC DNA]</scope>
    <source>
        <strain evidence="2 3">F2A</strain>
    </source>
</reference>
<gene>
    <name evidence="2" type="ORF">JHT90_14080</name>
</gene>
<dbReference type="InterPro" id="IPR050563">
    <property type="entry name" value="4-hydroxybenzoyl-CoA_TE"/>
</dbReference>
<dbReference type="Pfam" id="PF13279">
    <property type="entry name" value="4HBT_2"/>
    <property type="match status" value="1"/>
</dbReference>
<dbReference type="CDD" id="cd00586">
    <property type="entry name" value="4HBT"/>
    <property type="match status" value="1"/>
</dbReference>
<accession>A0A974NFE9</accession>
<evidence type="ECO:0000256" key="1">
    <source>
        <dbReference type="ARBA" id="ARBA00022801"/>
    </source>
</evidence>
<dbReference type="GO" id="GO:0047617">
    <property type="term" value="F:fatty acyl-CoA hydrolase activity"/>
    <property type="evidence" value="ECO:0007669"/>
    <property type="project" value="TreeGrafter"/>
</dbReference>
<keyword evidence="1" id="KW-0378">Hydrolase</keyword>
<organism evidence="2 3">
    <name type="scientific">Entomomonas asaccharolytica</name>
    <dbReference type="NCBI Taxonomy" id="2785331"/>
    <lineage>
        <taxon>Bacteria</taxon>
        <taxon>Pseudomonadati</taxon>
        <taxon>Pseudomonadota</taxon>
        <taxon>Gammaproteobacteria</taxon>
        <taxon>Pseudomonadales</taxon>
        <taxon>Pseudomonadaceae</taxon>
        <taxon>Entomomonas</taxon>
    </lineage>
</organism>
<keyword evidence="3" id="KW-1185">Reference proteome</keyword>
<name>A0A974NFE9_9GAMM</name>
<dbReference type="KEGG" id="eaz:JHT90_14080"/>
<proteinExistence type="predicted"/>
<dbReference type="SUPFAM" id="SSF54637">
    <property type="entry name" value="Thioesterase/thiol ester dehydrase-isomerase"/>
    <property type="match status" value="1"/>
</dbReference>
<dbReference type="Gene3D" id="3.10.129.10">
    <property type="entry name" value="Hotdog Thioesterase"/>
    <property type="match status" value="1"/>
</dbReference>
<sequence>MWDREPSFVIDIQPKAEDIDAFKHVNNAVYVKWLEDCAWQHSNSLGLNMDIYRQLDRGMAVIRHEIDYLASAYYNDRLELATWIVEMDNKLRISRQFQLVNSQTQQTILKAYTQFCCIQLSTGKPKRMPAEFIKCYGKAALSVG</sequence>
<dbReference type="InterPro" id="IPR029069">
    <property type="entry name" value="HotDog_dom_sf"/>
</dbReference>
<dbReference type="Proteomes" id="UP000595278">
    <property type="component" value="Chromosome"/>
</dbReference>